<feature type="domain" description="Alpha-2-macroglobulin RAP C-terminal" evidence="3">
    <location>
        <begin position="142"/>
        <end position="357"/>
    </location>
</feature>
<dbReference type="Pfam" id="PF06401">
    <property type="entry name" value="Alpha-2-MRAP_C"/>
    <property type="match status" value="1"/>
</dbReference>
<evidence type="ECO:0000259" key="2">
    <source>
        <dbReference type="Pfam" id="PF06400"/>
    </source>
</evidence>
<dbReference type="InterPro" id="IPR009066">
    <property type="entry name" value="MG_RAP_rcpt_1"/>
</dbReference>
<dbReference type="Gene3D" id="1.20.81.10">
    <property type="entry name" value="RAP domain"/>
    <property type="match status" value="3"/>
</dbReference>
<organism evidence="4 5">
    <name type="scientific">Nicrophorus vespilloides</name>
    <name type="common">Boreal carrion beetle</name>
    <dbReference type="NCBI Taxonomy" id="110193"/>
    <lineage>
        <taxon>Eukaryota</taxon>
        <taxon>Metazoa</taxon>
        <taxon>Ecdysozoa</taxon>
        <taxon>Arthropoda</taxon>
        <taxon>Hexapoda</taxon>
        <taxon>Insecta</taxon>
        <taxon>Pterygota</taxon>
        <taxon>Neoptera</taxon>
        <taxon>Endopterygota</taxon>
        <taxon>Coleoptera</taxon>
        <taxon>Polyphaga</taxon>
        <taxon>Staphyliniformia</taxon>
        <taxon>Silphidae</taxon>
        <taxon>Nicrophorinae</taxon>
        <taxon>Nicrophorus</taxon>
    </lineage>
</organism>
<evidence type="ECO:0000313" key="5">
    <source>
        <dbReference type="RefSeq" id="XP_017775349.1"/>
    </source>
</evidence>
<name>A0ABM1ML99_NICVS</name>
<accession>A0ABM1ML99</accession>
<dbReference type="Proteomes" id="UP000695000">
    <property type="component" value="Unplaced"/>
</dbReference>
<evidence type="ECO:0000256" key="1">
    <source>
        <dbReference type="SAM" id="SignalP"/>
    </source>
</evidence>
<dbReference type="InterPro" id="IPR038003">
    <property type="entry name" value="A2-macroglobuin_RAP"/>
</dbReference>
<feature type="chain" id="PRO_5045116624" evidence="1">
    <location>
        <begin position="19"/>
        <end position="357"/>
    </location>
</feature>
<keyword evidence="5" id="KW-0675">Receptor</keyword>
<dbReference type="SUPFAM" id="SSF47045">
    <property type="entry name" value="RAP domain-like"/>
    <property type="match status" value="3"/>
</dbReference>
<dbReference type="GeneID" id="108561792"/>
<dbReference type="Pfam" id="PF06400">
    <property type="entry name" value="Alpha-2-MRAP_N"/>
    <property type="match status" value="1"/>
</dbReference>
<sequence>MKPLFFVVFAVLVFSANAVNKYSKEANVKKPEEISRLKDLDAPFRMKKINILWTKAKLRLTEPKLKSIYSELKIHDKEEFTLKRLKSEGGDKDGLKEAELRKKLLTIMDLYGLLEHFEDGRIRRKEHSSDTEGNDDYLNKSLFKDKKLIKLWSKAEAAGFTDSELAALKEEFDHHQDKVDQYYSLLANVKDGNTDDHHENSVDLKLEEFNTLGWQDNELPSKVYVDKAKLLREHNNHLKDSYDKLERKTAQGPESKDFVEPKVQGLWKAALGTDFSSAELESLRIELMHYENRLLKLRQMHAEAAIKDANHKNFGEENSDKPEDLVFLEDNIKTQKRKVEKMQLHIETKIMKKHFEL</sequence>
<dbReference type="InterPro" id="IPR010483">
    <property type="entry name" value="Alpha_2_MRAP_C"/>
</dbReference>
<dbReference type="RefSeq" id="XP_017775349.1">
    <property type="nucleotide sequence ID" value="XM_017919860.1"/>
</dbReference>
<evidence type="ECO:0000259" key="3">
    <source>
        <dbReference type="Pfam" id="PF06401"/>
    </source>
</evidence>
<dbReference type="PANTHER" id="PTHR16560:SF2">
    <property type="entry name" value="ALPHA-2-MACROGLOBULIN RECEPTOR-ASSOCIATED PROTEIN"/>
    <property type="match status" value="1"/>
</dbReference>
<keyword evidence="4" id="KW-1185">Reference proteome</keyword>
<proteinExistence type="predicted"/>
<dbReference type="PANTHER" id="PTHR16560">
    <property type="entry name" value="ALPHA-2-MACROGLOBULIN RECEPTOR-ASSOCIATED PROTEIN"/>
    <property type="match status" value="1"/>
</dbReference>
<keyword evidence="1" id="KW-0732">Signal</keyword>
<feature type="signal peptide" evidence="1">
    <location>
        <begin position="1"/>
        <end position="18"/>
    </location>
</feature>
<feature type="domain" description="Alpha-2-macroglobulin receptor-associated protein" evidence="2">
    <location>
        <begin position="6"/>
        <end position="120"/>
    </location>
</feature>
<dbReference type="InterPro" id="IPR036744">
    <property type="entry name" value="RAP_sf"/>
</dbReference>
<evidence type="ECO:0000313" key="4">
    <source>
        <dbReference type="Proteomes" id="UP000695000"/>
    </source>
</evidence>
<reference evidence="5" key="1">
    <citation type="submission" date="2025-08" db="UniProtKB">
        <authorList>
            <consortium name="RefSeq"/>
        </authorList>
    </citation>
    <scope>IDENTIFICATION</scope>
    <source>
        <tissue evidence="5">Whole Larva</tissue>
    </source>
</reference>
<gene>
    <name evidence="5" type="primary">LOC108561792</name>
</gene>
<protein>
    <submittedName>
        <fullName evidence="5">Alpha-2-macroglobulin receptor-associated protein</fullName>
    </submittedName>
</protein>